<comment type="caution">
    <text evidence="6">The sequence shown here is derived from an EMBL/GenBank/DDBJ whole genome shotgun (WGS) entry which is preliminary data.</text>
</comment>
<keyword evidence="3" id="KW-0472">Membrane</keyword>
<organism evidence="6 7">
    <name type="scientific">Lapidilactobacillus achengensis</name>
    <dbReference type="NCBI Taxonomy" id="2486000"/>
    <lineage>
        <taxon>Bacteria</taxon>
        <taxon>Bacillati</taxon>
        <taxon>Bacillota</taxon>
        <taxon>Bacilli</taxon>
        <taxon>Lactobacillales</taxon>
        <taxon>Lactobacillaceae</taxon>
        <taxon>Lapidilactobacillus</taxon>
    </lineage>
</organism>
<gene>
    <name evidence="6" type="ORF">ACFQHW_07230</name>
</gene>
<feature type="chain" id="PRO_5047029400" evidence="4">
    <location>
        <begin position="28"/>
        <end position="664"/>
    </location>
</feature>
<evidence type="ECO:0000256" key="4">
    <source>
        <dbReference type="SAM" id="SignalP"/>
    </source>
</evidence>
<feature type="signal peptide" evidence="4">
    <location>
        <begin position="1"/>
        <end position="27"/>
    </location>
</feature>
<keyword evidence="1" id="KW-0677">Repeat</keyword>
<evidence type="ECO:0000256" key="3">
    <source>
        <dbReference type="SAM" id="Phobius"/>
    </source>
</evidence>
<accession>A0ABW1UN09</accession>
<feature type="compositionally biased region" description="Low complexity" evidence="2">
    <location>
        <begin position="544"/>
        <end position="554"/>
    </location>
</feature>
<keyword evidence="3" id="KW-0812">Transmembrane</keyword>
<evidence type="ECO:0000259" key="5">
    <source>
        <dbReference type="Pfam" id="PF06458"/>
    </source>
</evidence>
<evidence type="ECO:0000313" key="7">
    <source>
        <dbReference type="Proteomes" id="UP001596310"/>
    </source>
</evidence>
<keyword evidence="4" id="KW-0732">Signal</keyword>
<proteinExistence type="predicted"/>
<evidence type="ECO:0000313" key="6">
    <source>
        <dbReference type="EMBL" id="MFC6315350.1"/>
    </source>
</evidence>
<evidence type="ECO:0000256" key="2">
    <source>
        <dbReference type="SAM" id="MobiDB-lite"/>
    </source>
</evidence>
<keyword evidence="3" id="KW-1133">Transmembrane helix</keyword>
<dbReference type="RefSeq" id="WP_125597543.1">
    <property type="nucleotide sequence ID" value="NZ_JBHSSM010000017.1"/>
</dbReference>
<sequence>MKKRTCNYRQCLALLAGALLATGSCLQAPGLLVRAANTPETATVVQPTTTDPATATGLSVTSSSAAPNLPTTPATSTASATSTTPTVTTTPTTPAPSSATPTAPSSPTTTAPTSKPAAATTTTTSATSTTTPSSTTPSSPAADTIEQPVQFTDANLAAAMATAFGVKPNQLTPAVVAARTGSVTITSTIPLTSLSGLEVLQKLPAATNLSFTAQIAIPAQRNASYDFSPLAKISFNMLSLRSQYWGLLNDQSTLSLTQGAANLISYIELTGNIAAAGQPETMYQANPNGLNNHQLTLLGPWLTTIANNGHADPSNEISLSDNSLTDFSPLKGITASDAYVFAVGQGYLNPTPLNGVVGQPLTFTANEVVGIDGQVINHTPYYSFNASADHSLAAINYLGNGQYQITDPVPLTDNQVHEFTYGYLGYLRDPNAVNSAYINLTYPNEVRLSYDGMIYRKINWQANPTVTINYLDETGQPIQPAQTLGQGQKIGAAFDLRSNTQVAGYQFDTIKSGALTGTYSQDPQTVDLYFQKTHAPIKQPASIKPQAPTPAKKPTNIKPQTPVPAKQPGKVVQTKKHGVKKGPLTVTKKISRPVTPIVGQRSNVTSTKPVAQTAVTPSVTKSANLPQANDAVNQWTQLLLVALGSVGLLGALLLLRRLKQSARH</sequence>
<feature type="transmembrane region" description="Helical" evidence="3">
    <location>
        <begin position="635"/>
        <end position="655"/>
    </location>
</feature>
<evidence type="ECO:0000256" key="1">
    <source>
        <dbReference type="ARBA" id="ARBA00022737"/>
    </source>
</evidence>
<dbReference type="Pfam" id="PF06458">
    <property type="entry name" value="MucBP"/>
    <property type="match status" value="1"/>
</dbReference>
<keyword evidence="7" id="KW-1185">Reference proteome</keyword>
<dbReference type="InterPro" id="IPR009459">
    <property type="entry name" value="MucBP_dom"/>
</dbReference>
<feature type="region of interest" description="Disordered" evidence="2">
    <location>
        <begin position="43"/>
        <end position="143"/>
    </location>
</feature>
<dbReference type="PROSITE" id="PS51257">
    <property type="entry name" value="PROKAR_LIPOPROTEIN"/>
    <property type="match status" value="1"/>
</dbReference>
<reference evidence="7" key="1">
    <citation type="journal article" date="2019" name="Int. J. Syst. Evol. Microbiol.">
        <title>The Global Catalogue of Microorganisms (GCM) 10K type strain sequencing project: providing services to taxonomists for standard genome sequencing and annotation.</title>
        <authorList>
            <consortium name="The Broad Institute Genomics Platform"/>
            <consortium name="The Broad Institute Genome Sequencing Center for Infectious Disease"/>
            <person name="Wu L."/>
            <person name="Ma J."/>
        </authorList>
    </citation>
    <scope>NUCLEOTIDE SEQUENCE [LARGE SCALE GENOMIC DNA]</scope>
    <source>
        <strain evidence="7">CCM 8897</strain>
    </source>
</reference>
<feature type="compositionally biased region" description="Low complexity" evidence="2">
    <location>
        <begin position="61"/>
        <end position="142"/>
    </location>
</feature>
<name>A0ABW1UN09_9LACO</name>
<feature type="compositionally biased region" description="Polar residues" evidence="2">
    <location>
        <begin position="43"/>
        <end position="60"/>
    </location>
</feature>
<dbReference type="Proteomes" id="UP001596310">
    <property type="component" value="Unassembled WGS sequence"/>
</dbReference>
<protein>
    <submittedName>
        <fullName evidence="6">MucBP domain-containing protein</fullName>
    </submittedName>
</protein>
<dbReference type="Gene3D" id="3.10.20.320">
    <property type="entry name" value="Putative peptidoglycan bound protein (lpxtg motif)"/>
    <property type="match status" value="1"/>
</dbReference>
<feature type="region of interest" description="Disordered" evidence="2">
    <location>
        <begin position="539"/>
        <end position="570"/>
    </location>
</feature>
<feature type="domain" description="MucBP" evidence="5">
    <location>
        <begin position="465"/>
        <end position="531"/>
    </location>
</feature>
<dbReference type="EMBL" id="JBHSSM010000017">
    <property type="protein sequence ID" value="MFC6315350.1"/>
    <property type="molecule type" value="Genomic_DNA"/>
</dbReference>